<dbReference type="InterPro" id="IPR003115">
    <property type="entry name" value="ParB_N"/>
</dbReference>
<gene>
    <name evidence="3" type="primary">noc_8</name>
    <name evidence="3" type="ORF">Dxin01_04208</name>
</gene>
<dbReference type="SUPFAM" id="SSF109709">
    <property type="entry name" value="KorB DNA-binding domain-like"/>
    <property type="match status" value="1"/>
</dbReference>
<dbReference type="Pfam" id="PF02195">
    <property type="entry name" value="ParB_N"/>
    <property type="match status" value="1"/>
</dbReference>
<evidence type="ECO:0000313" key="3">
    <source>
        <dbReference type="EMBL" id="GAA5504438.1"/>
    </source>
</evidence>
<accession>A0ABP9VJZ4</accession>
<comment type="similarity">
    <text evidence="1">Belongs to the ParB family.</text>
</comment>
<dbReference type="CDD" id="cd16393">
    <property type="entry name" value="SPO0J_N"/>
    <property type="match status" value="1"/>
</dbReference>
<dbReference type="EMBL" id="BAABRN010000124">
    <property type="protein sequence ID" value="GAA5504438.1"/>
    <property type="molecule type" value="Genomic_DNA"/>
</dbReference>
<dbReference type="PANTHER" id="PTHR33375">
    <property type="entry name" value="CHROMOSOME-PARTITIONING PROTEIN PARB-RELATED"/>
    <property type="match status" value="1"/>
</dbReference>
<dbReference type="SUPFAM" id="SSF110849">
    <property type="entry name" value="ParB/Sulfiredoxin"/>
    <property type="match status" value="1"/>
</dbReference>
<evidence type="ECO:0000259" key="2">
    <source>
        <dbReference type="SMART" id="SM00470"/>
    </source>
</evidence>
<proteinExistence type="inferred from homology"/>
<dbReference type="RefSeq" id="WP_353544392.1">
    <property type="nucleotide sequence ID" value="NZ_BAABRN010000124.1"/>
</dbReference>
<dbReference type="Gene3D" id="1.10.10.2830">
    <property type="match status" value="1"/>
</dbReference>
<dbReference type="NCBIfam" id="TIGR00180">
    <property type="entry name" value="parB_part"/>
    <property type="match status" value="1"/>
</dbReference>
<dbReference type="InterPro" id="IPR036086">
    <property type="entry name" value="ParB/Sulfiredoxin_sf"/>
</dbReference>
<comment type="caution">
    <text evidence="3">The sequence shown here is derived from an EMBL/GenBank/DDBJ whole genome shotgun (WGS) entry which is preliminary data.</text>
</comment>
<dbReference type="PANTHER" id="PTHR33375:SF7">
    <property type="entry name" value="CHROMOSOME 2-PARTITIONING PROTEIN PARB-RELATED"/>
    <property type="match status" value="1"/>
</dbReference>
<dbReference type="InterPro" id="IPR004437">
    <property type="entry name" value="ParB/RepB/Spo0J"/>
</dbReference>
<keyword evidence="4" id="KW-1185">Reference proteome</keyword>
<name>A0ABP9VJZ4_9DEIO</name>
<protein>
    <submittedName>
        <fullName evidence="3">Nucleoid occlusion protein</fullName>
    </submittedName>
</protein>
<dbReference type="Proteomes" id="UP001458946">
    <property type="component" value="Unassembled WGS sequence"/>
</dbReference>
<feature type="domain" description="ParB-like N-terminal" evidence="2">
    <location>
        <begin position="31"/>
        <end position="120"/>
    </location>
</feature>
<evidence type="ECO:0000313" key="4">
    <source>
        <dbReference type="Proteomes" id="UP001458946"/>
    </source>
</evidence>
<dbReference type="InterPro" id="IPR050336">
    <property type="entry name" value="Chromosome_partition/occlusion"/>
</dbReference>
<sequence>MSRRKSPVKREGLAGLLGASADLAQAPPTEQTLAVKDLQPGQGQPRREFNDQSLGELAESIRQRGILQPLLVRPVQGGFEIVAGERRWRAAQLAGLQEVPVMIRELSDQEARHLALIENLQREDLNMVDEVDAKLELVASTLNLTREAARSRLMQLLREEEGDDHHALENLFSTLGESWSNFAKTKLRILNWPELLLDAVREGLPYTLAGVIVSAPESEHQRLLKQARAGASREELKAEVQLLKTAQTPEPPRLARVGKVLSSRKWAAGLDAQEQKDVEKWLARMPHVLQKALGGNETQENS</sequence>
<dbReference type="Gene3D" id="3.90.1530.30">
    <property type="match status" value="1"/>
</dbReference>
<organism evidence="3 4">
    <name type="scientific">Deinococcus xinjiangensis</name>
    <dbReference type="NCBI Taxonomy" id="457454"/>
    <lineage>
        <taxon>Bacteria</taxon>
        <taxon>Thermotogati</taxon>
        <taxon>Deinococcota</taxon>
        <taxon>Deinococci</taxon>
        <taxon>Deinococcales</taxon>
        <taxon>Deinococcaceae</taxon>
        <taxon>Deinococcus</taxon>
    </lineage>
</organism>
<evidence type="ECO:0000256" key="1">
    <source>
        <dbReference type="ARBA" id="ARBA00006295"/>
    </source>
</evidence>
<dbReference type="SMART" id="SM00470">
    <property type="entry name" value="ParB"/>
    <property type="match status" value="1"/>
</dbReference>
<reference evidence="3 4" key="1">
    <citation type="submission" date="2024-02" db="EMBL/GenBank/DDBJ databases">
        <title>Deinococcus xinjiangensis NBRC 107630.</title>
        <authorList>
            <person name="Ichikawa N."/>
            <person name="Katano-Makiyama Y."/>
            <person name="Hidaka K."/>
        </authorList>
    </citation>
    <scope>NUCLEOTIDE SEQUENCE [LARGE SCALE GENOMIC DNA]</scope>
    <source>
        <strain evidence="3 4">NBRC 107630</strain>
    </source>
</reference>